<evidence type="ECO:0000256" key="1">
    <source>
        <dbReference type="SAM" id="MobiDB-lite"/>
    </source>
</evidence>
<feature type="compositionally biased region" description="Gly residues" evidence="1">
    <location>
        <begin position="315"/>
        <end position="326"/>
    </location>
</feature>
<dbReference type="Pfam" id="PF07841">
    <property type="entry name" value="DM4_12"/>
    <property type="match status" value="1"/>
</dbReference>
<dbReference type="PANTHER" id="PTHR21398:SF6">
    <property type="entry name" value="AGAP007094-PA"/>
    <property type="match status" value="1"/>
</dbReference>
<evidence type="ECO:0000313" key="3">
    <source>
        <dbReference type="Proteomes" id="UP000325440"/>
    </source>
</evidence>
<evidence type="ECO:0000313" key="2">
    <source>
        <dbReference type="EMBL" id="VVC28532.1"/>
    </source>
</evidence>
<sequence>MSEKVKIIRTIETRHNLITIINTTGMKNLGKSSLWTALLLLMWIENANVTGADDGHPKDGRADDGSSSVPHSRQKRLLWITTDGRLALPPGTRLTITPSLSLPFVRYPPDGFLSNMSISLPFTIDFDALGLTDNQNPFGAFPPILARSMGNQMGSMLANYVAQLIGGRRSTRSVPTLPKPIHSYFQGGERALLYTVVEDLLTNFGMDGKACLLRAICEVHGHKAIHKFGFIGEFLQLFLTASRSTYADLLKDYVTAETVGKHSKECYPYFKECPKSLFTNNHNYSKNDLSPEDEDDDGESVSADDDLNDDADRNGGSGVGGGGGSNGIDSPGGESSGGSKVMVNPSPLAM</sequence>
<name>A0A5E4M8Z5_9HEMI</name>
<protein>
    <submittedName>
        <fullName evidence="2">Uncharacterized protein</fullName>
    </submittedName>
</protein>
<organism evidence="2 3">
    <name type="scientific">Cinara cedri</name>
    <dbReference type="NCBI Taxonomy" id="506608"/>
    <lineage>
        <taxon>Eukaryota</taxon>
        <taxon>Metazoa</taxon>
        <taxon>Ecdysozoa</taxon>
        <taxon>Arthropoda</taxon>
        <taxon>Hexapoda</taxon>
        <taxon>Insecta</taxon>
        <taxon>Pterygota</taxon>
        <taxon>Neoptera</taxon>
        <taxon>Paraneoptera</taxon>
        <taxon>Hemiptera</taxon>
        <taxon>Sternorrhyncha</taxon>
        <taxon>Aphidomorpha</taxon>
        <taxon>Aphidoidea</taxon>
        <taxon>Aphididae</taxon>
        <taxon>Lachninae</taxon>
        <taxon>Cinara</taxon>
    </lineage>
</organism>
<dbReference type="PANTHER" id="PTHR21398">
    <property type="entry name" value="AGAP007094-PA"/>
    <property type="match status" value="1"/>
</dbReference>
<dbReference type="SMART" id="SM00718">
    <property type="entry name" value="DM4_12"/>
    <property type="match status" value="1"/>
</dbReference>
<dbReference type="AlphaFoldDB" id="A0A5E4M8Z5"/>
<feature type="compositionally biased region" description="Acidic residues" evidence="1">
    <location>
        <begin position="290"/>
        <end position="309"/>
    </location>
</feature>
<accession>A0A5E4M8Z5</accession>
<dbReference type="Proteomes" id="UP000325440">
    <property type="component" value="Unassembled WGS sequence"/>
</dbReference>
<feature type="region of interest" description="Disordered" evidence="1">
    <location>
        <begin position="284"/>
        <end position="350"/>
    </location>
</feature>
<proteinExistence type="predicted"/>
<dbReference type="InterPro" id="IPR006631">
    <property type="entry name" value="DM4_12"/>
</dbReference>
<keyword evidence="3" id="KW-1185">Reference proteome</keyword>
<reference evidence="2 3" key="1">
    <citation type="submission" date="2019-08" db="EMBL/GenBank/DDBJ databases">
        <authorList>
            <person name="Alioto T."/>
            <person name="Alioto T."/>
            <person name="Gomez Garrido J."/>
        </authorList>
    </citation>
    <scope>NUCLEOTIDE SEQUENCE [LARGE SCALE GENOMIC DNA]</scope>
</reference>
<dbReference type="EMBL" id="CABPRJ010000481">
    <property type="protein sequence ID" value="VVC28532.1"/>
    <property type="molecule type" value="Genomic_DNA"/>
</dbReference>
<dbReference type="OrthoDB" id="6339724at2759"/>
<gene>
    <name evidence="2" type="ORF">CINCED_3A024338</name>
</gene>